<sequence length="331" mass="37047">MQGGDLGHAHHVHLAVQGFPRRGLVLERGRRAAELCCCGAISSGKQHESVPYTRGVAVPTPSDWYSMCLSEEQLRAAAACVVKRLYPKGVDHTVNSSYNYTAHRVLKAFWRGSANGFNRGWTPKVSRDKNSTRNPIVWQLLNKRTYMAMMSRPYPWLDIALSGWAPSVNENVTKALTKSALDLEDWARYVLTISIDGFGAPWRLGSQLLGMTVVARMESPYKTWLDPYLKPGIHYEPVQHDLRDFVSRTHDLVREAERDSHRLQRMAEAARDLVATQANGIAQLDTFMASVLAVKRICAWEVQAPSSSKGGSHKWEVLQLPRHNNGGTMGL</sequence>
<comment type="caution">
    <text evidence="1">The sequence shown here is derived from an EMBL/GenBank/DDBJ whole genome shotgun (WGS) entry which is preliminary data.</text>
</comment>
<evidence type="ECO:0000313" key="1">
    <source>
        <dbReference type="EMBL" id="GFH31141.1"/>
    </source>
</evidence>
<evidence type="ECO:0000313" key="2">
    <source>
        <dbReference type="Proteomes" id="UP000485058"/>
    </source>
</evidence>
<dbReference type="PANTHER" id="PTHR12203:SF35">
    <property type="entry name" value="PROTEIN O-GLUCOSYLTRANSFERASE 1"/>
    <property type="match status" value="1"/>
</dbReference>
<dbReference type="Proteomes" id="UP000485058">
    <property type="component" value="Unassembled WGS sequence"/>
</dbReference>
<proteinExistence type="predicted"/>
<dbReference type="PANTHER" id="PTHR12203">
    <property type="entry name" value="KDEL LYS-ASP-GLU-LEU CONTAINING - RELATED"/>
    <property type="match status" value="1"/>
</dbReference>
<dbReference type="InterPro" id="IPR051091">
    <property type="entry name" value="O-Glucosyltr/Glycosyltrsf_90"/>
</dbReference>
<accession>A0A6A0AFT6</accession>
<protein>
    <submittedName>
        <fullName evidence="1">Uncharacterized protein</fullName>
    </submittedName>
</protein>
<gene>
    <name evidence="1" type="ORF">HaLaN_30123</name>
</gene>
<reference evidence="1 2" key="1">
    <citation type="submission" date="2020-02" db="EMBL/GenBank/DDBJ databases">
        <title>Draft genome sequence of Haematococcus lacustris strain NIES-144.</title>
        <authorList>
            <person name="Morimoto D."/>
            <person name="Nakagawa S."/>
            <person name="Yoshida T."/>
            <person name="Sawayama S."/>
        </authorList>
    </citation>
    <scope>NUCLEOTIDE SEQUENCE [LARGE SCALE GENOMIC DNA]</scope>
    <source>
        <strain evidence="1 2">NIES-144</strain>
    </source>
</reference>
<dbReference type="EMBL" id="BLLF01005400">
    <property type="protein sequence ID" value="GFH31141.1"/>
    <property type="molecule type" value="Genomic_DNA"/>
</dbReference>
<keyword evidence="2" id="KW-1185">Reference proteome</keyword>
<organism evidence="1 2">
    <name type="scientific">Haematococcus lacustris</name>
    <name type="common">Green alga</name>
    <name type="synonym">Haematococcus pluvialis</name>
    <dbReference type="NCBI Taxonomy" id="44745"/>
    <lineage>
        <taxon>Eukaryota</taxon>
        <taxon>Viridiplantae</taxon>
        <taxon>Chlorophyta</taxon>
        <taxon>core chlorophytes</taxon>
        <taxon>Chlorophyceae</taxon>
        <taxon>CS clade</taxon>
        <taxon>Chlamydomonadales</taxon>
        <taxon>Haematococcaceae</taxon>
        <taxon>Haematococcus</taxon>
    </lineage>
</organism>
<feature type="non-terminal residue" evidence="1">
    <location>
        <position position="331"/>
    </location>
</feature>
<name>A0A6A0AFT6_HAELA</name>
<dbReference type="AlphaFoldDB" id="A0A6A0AFT6"/>